<protein>
    <submittedName>
        <fullName evidence="2">Uncharacterized protein</fullName>
    </submittedName>
</protein>
<evidence type="ECO:0000313" key="2">
    <source>
        <dbReference type="EMBL" id="KAH0744508.1"/>
    </source>
</evidence>
<dbReference type="Proteomes" id="UP000826656">
    <property type="component" value="Unassembled WGS sequence"/>
</dbReference>
<organism evidence="2 3">
    <name type="scientific">Solanum tuberosum</name>
    <name type="common">Potato</name>
    <dbReference type="NCBI Taxonomy" id="4113"/>
    <lineage>
        <taxon>Eukaryota</taxon>
        <taxon>Viridiplantae</taxon>
        <taxon>Streptophyta</taxon>
        <taxon>Embryophyta</taxon>
        <taxon>Tracheophyta</taxon>
        <taxon>Spermatophyta</taxon>
        <taxon>Magnoliopsida</taxon>
        <taxon>eudicotyledons</taxon>
        <taxon>Gunneridae</taxon>
        <taxon>Pentapetalae</taxon>
        <taxon>asterids</taxon>
        <taxon>lamiids</taxon>
        <taxon>Solanales</taxon>
        <taxon>Solanaceae</taxon>
        <taxon>Solanoideae</taxon>
        <taxon>Solaneae</taxon>
        <taxon>Solanum</taxon>
    </lineage>
</organism>
<keyword evidence="3" id="KW-1185">Reference proteome</keyword>
<evidence type="ECO:0000313" key="3">
    <source>
        <dbReference type="Proteomes" id="UP000826656"/>
    </source>
</evidence>
<accession>A0ABQ7UCA8</accession>
<reference evidence="2 3" key="1">
    <citation type="journal article" date="2021" name="bioRxiv">
        <title>Chromosome-scale and haplotype-resolved genome assembly of a tetraploid potato cultivar.</title>
        <authorList>
            <person name="Sun H."/>
            <person name="Jiao W.-B."/>
            <person name="Krause K."/>
            <person name="Campoy J.A."/>
            <person name="Goel M."/>
            <person name="Folz-Donahue K."/>
            <person name="Kukat C."/>
            <person name="Huettel B."/>
            <person name="Schneeberger K."/>
        </authorList>
    </citation>
    <scope>NUCLEOTIDE SEQUENCE [LARGE SCALE GENOMIC DNA]</scope>
    <source>
        <strain evidence="2">SolTubOtavaFocal</strain>
        <tissue evidence="2">Leaves</tissue>
    </source>
</reference>
<comment type="caution">
    <text evidence="2">The sequence shown here is derived from an EMBL/GenBank/DDBJ whole genome shotgun (WGS) entry which is preliminary data.</text>
</comment>
<dbReference type="EMBL" id="JAIVGD010000023">
    <property type="protein sequence ID" value="KAH0744508.1"/>
    <property type="molecule type" value="Genomic_DNA"/>
</dbReference>
<gene>
    <name evidence="2" type="ORF">KY290_032501</name>
</gene>
<name>A0ABQ7UCA8_SOLTU</name>
<sequence>MMKSPTKLLGKSVAPNSLLHGKFVAPKSTQYEAPPMKRTKEGSDPNAYRPASKSWIRSKRTVKIGEASIRTYYEATT</sequence>
<proteinExistence type="predicted"/>
<feature type="region of interest" description="Disordered" evidence="1">
    <location>
        <begin position="28"/>
        <end position="52"/>
    </location>
</feature>
<evidence type="ECO:0000256" key="1">
    <source>
        <dbReference type="SAM" id="MobiDB-lite"/>
    </source>
</evidence>